<comment type="caution">
    <text evidence="8">The sequence shown here is derived from an EMBL/GenBank/DDBJ whole genome shotgun (WGS) entry which is preliminary data.</text>
</comment>
<feature type="domain" description="OmpR/PhoB-type" evidence="7">
    <location>
        <begin position="1"/>
        <end position="100"/>
    </location>
</feature>
<dbReference type="Gene3D" id="1.25.40.10">
    <property type="entry name" value="Tetratricopeptide repeat domain"/>
    <property type="match status" value="1"/>
</dbReference>
<dbReference type="InterPro" id="IPR051677">
    <property type="entry name" value="AfsR-DnrI-RedD_regulator"/>
</dbReference>
<evidence type="ECO:0000256" key="3">
    <source>
        <dbReference type="ARBA" id="ARBA00023125"/>
    </source>
</evidence>
<dbReference type="InterPro" id="IPR036388">
    <property type="entry name" value="WH-like_DNA-bd_sf"/>
</dbReference>
<keyword evidence="9" id="KW-1185">Reference proteome</keyword>
<dbReference type="InterPro" id="IPR001867">
    <property type="entry name" value="OmpR/PhoB-type_DNA-bd"/>
</dbReference>
<evidence type="ECO:0000256" key="6">
    <source>
        <dbReference type="SAM" id="MobiDB-lite"/>
    </source>
</evidence>
<feature type="region of interest" description="Disordered" evidence="6">
    <location>
        <begin position="1032"/>
        <end position="1053"/>
    </location>
</feature>
<dbReference type="CDD" id="cd15831">
    <property type="entry name" value="BTAD"/>
    <property type="match status" value="1"/>
</dbReference>
<evidence type="ECO:0000313" key="8">
    <source>
        <dbReference type="EMBL" id="MFD2462779.1"/>
    </source>
</evidence>
<dbReference type="Pfam" id="PF03704">
    <property type="entry name" value="BTAD"/>
    <property type="match status" value="1"/>
</dbReference>
<dbReference type="Gene3D" id="1.10.10.10">
    <property type="entry name" value="Winged helix-like DNA-binding domain superfamily/Winged helix DNA-binding domain"/>
    <property type="match status" value="1"/>
</dbReference>
<dbReference type="SMART" id="SM00382">
    <property type="entry name" value="AAA"/>
    <property type="match status" value="1"/>
</dbReference>
<dbReference type="EMBL" id="JBHUKU010000020">
    <property type="protein sequence ID" value="MFD2462779.1"/>
    <property type="molecule type" value="Genomic_DNA"/>
</dbReference>
<dbReference type="RefSeq" id="WP_345393348.1">
    <property type="nucleotide sequence ID" value="NZ_BAABHG010000005.1"/>
</dbReference>
<keyword evidence="4" id="KW-0804">Transcription</keyword>
<dbReference type="InterPro" id="IPR005158">
    <property type="entry name" value="BTAD"/>
</dbReference>
<dbReference type="InterPro" id="IPR011990">
    <property type="entry name" value="TPR-like_helical_dom_sf"/>
</dbReference>
<protein>
    <submittedName>
        <fullName evidence="8">BTAD domain-containing putative transcriptional regulator</fullName>
    </submittedName>
</protein>
<dbReference type="PROSITE" id="PS51755">
    <property type="entry name" value="OMPR_PHOB"/>
    <property type="match status" value="1"/>
</dbReference>
<dbReference type="SUPFAM" id="SSF48452">
    <property type="entry name" value="TPR-like"/>
    <property type="match status" value="1"/>
</dbReference>
<keyword evidence="2" id="KW-0805">Transcription regulation</keyword>
<evidence type="ECO:0000256" key="1">
    <source>
        <dbReference type="ARBA" id="ARBA00005820"/>
    </source>
</evidence>
<comment type="similarity">
    <text evidence="1">Belongs to the AfsR/DnrI/RedD regulatory family.</text>
</comment>
<dbReference type="PANTHER" id="PTHR35807:SF1">
    <property type="entry name" value="TRANSCRIPTIONAL REGULATOR REDD"/>
    <property type="match status" value="1"/>
</dbReference>
<gene>
    <name evidence="8" type="ORF">ACFSYJ_29500</name>
</gene>
<dbReference type="SUPFAM" id="SSF52540">
    <property type="entry name" value="P-loop containing nucleoside triphosphate hydrolases"/>
    <property type="match status" value="1"/>
</dbReference>
<dbReference type="SUPFAM" id="SSF46894">
    <property type="entry name" value="C-terminal effector domain of the bipartite response regulators"/>
    <property type="match status" value="1"/>
</dbReference>
<evidence type="ECO:0000313" key="9">
    <source>
        <dbReference type="Proteomes" id="UP001597419"/>
    </source>
</evidence>
<dbReference type="InterPro" id="IPR016032">
    <property type="entry name" value="Sig_transdc_resp-reg_C-effctor"/>
</dbReference>
<dbReference type="InterPro" id="IPR003593">
    <property type="entry name" value="AAA+_ATPase"/>
</dbReference>
<name>A0ABW5GPH4_9PSEU</name>
<feature type="DNA-binding region" description="OmpR/PhoB-type" evidence="5">
    <location>
        <begin position="1"/>
        <end position="100"/>
    </location>
</feature>
<dbReference type="InterPro" id="IPR041664">
    <property type="entry name" value="AAA_16"/>
</dbReference>
<keyword evidence="3 5" id="KW-0238">DNA-binding</keyword>
<dbReference type="Gene3D" id="3.40.50.300">
    <property type="entry name" value="P-loop containing nucleotide triphosphate hydrolases"/>
    <property type="match status" value="1"/>
</dbReference>
<organism evidence="8 9">
    <name type="scientific">Amycolatopsis samaneae</name>
    <dbReference type="NCBI Taxonomy" id="664691"/>
    <lineage>
        <taxon>Bacteria</taxon>
        <taxon>Bacillati</taxon>
        <taxon>Actinomycetota</taxon>
        <taxon>Actinomycetes</taxon>
        <taxon>Pseudonocardiales</taxon>
        <taxon>Pseudonocardiaceae</taxon>
        <taxon>Amycolatopsis</taxon>
    </lineage>
</organism>
<dbReference type="Proteomes" id="UP001597419">
    <property type="component" value="Unassembled WGS sequence"/>
</dbReference>
<proteinExistence type="inferred from homology"/>
<dbReference type="Pfam" id="PF13191">
    <property type="entry name" value="AAA_16"/>
    <property type="match status" value="1"/>
</dbReference>
<reference evidence="9" key="1">
    <citation type="journal article" date="2019" name="Int. J. Syst. Evol. Microbiol.">
        <title>The Global Catalogue of Microorganisms (GCM) 10K type strain sequencing project: providing services to taxonomists for standard genome sequencing and annotation.</title>
        <authorList>
            <consortium name="The Broad Institute Genomics Platform"/>
            <consortium name="The Broad Institute Genome Sequencing Center for Infectious Disease"/>
            <person name="Wu L."/>
            <person name="Ma J."/>
        </authorList>
    </citation>
    <scope>NUCLEOTIDE SEQUENCE [LARGE SCALE GENOMIC DNA]</scope>
    <source>
        <strain evidence="9">CGMCC 4.7643</strain>
    </source>
</reference>
<dbReference type="PANTHER" id="PTHR35807">
    <property type="entry name" value="TRANSCRIPTIONAL REGULATOR REDD-RELATED"/>
    <property type="match status" value="1"/>
</dbReference>
<evidence type="ECO:0000259" key="7">
    <source>
        <dbReference type="PROSITE" id="PS51755"/>
    </source>
</evidence>
<evidence type="ECO:0000256" key="2">
    <source>
        <dbReference type="ARBA" id="ARBA00023015"/>
    </source>
</evidence>
<dbReference type="SMART" id="SM01043">
    <property type="entry name" value="BTAD"/>
    <property type="match status" value="1"/>
</dbReference>
<evidence type="ECO:0000256" key="5">
    <source>
        <dbReference type="PROSITE-ProRule" id="PRU01091"/>
    </source>
</evidence>
<dbReference type="InterPro" id="IPR027417">
    <property type="entry name" value="P-loop_NTPase"/>
</dbReference>
<dbReference type="SMART" id="SM00862">
    <property type="entry name" value="Trans_reg_C"/>
    <property type="match status" value="1"/>
</dbReference>
<sequence>MTSSAEFGVLGPLIATLDAAEVDLGGPAQRAVVARLLLARGRVVPLTLLVDDLWERPPANAVGTVRTFVFALRRALEPDRPPRSPARLLVTAAPGYALRAAPGSVDAWRFEAAVTAPEPSLSDLDTALASWRGPAYAEFADRPWARAEIDRLDELRLLAVERRAEAALALGRAGEVVPELEAHLARRPWRESAWRLLVLALYRAGRQGDALDALRRARELLAAELGVDPGPELRRLEADVLAHAPHLAPPRPSTVERGEAPGPAGRTFVGRAAELSRLQVLAAEVQAHGRPRLALVSGEAGSGKTTLATVLGERLTGWTTAWGRGPDHADAPGGWPWTEVLAALAAEVPDGPVFQRRQAIGTALAAAAARSPVLLVLDDLQWADEETLTVLAALAAAPPPGPILLVGTYRTTEISAELTAALGRLARAEPVRVPLDGLSEAAVGDLLRATSHHDVGPELARAVHRRAGGNPFFVTELARLLDTEGSEALTVLSSVPAGVRDVVRHRLGTLPEHTVRTLRQAAVIGLELDLDLLIPLAGDEDEVLGAVERALLAGFLVDDRGIRFSHALVRETLYDDISRPRRARWHAAVAEALERLRPNDFAALARHFLRAEGPAAASRAARYARAAAEQAEHRFAPHESARHWRDAVEAYDRSGADDPRTRLDSVMGLVRALALTGGLESARTHRSAAITAAERLGEPGLTARVITAFDVPAIWTRNDDPGLSEKVVDAAERTLSALSPDETALRCRLLSTIALELRGMPGERGPRAAAEAESLARRLDDPALLAFALNARFMHAFDRAGLAPRRAEIGRELVELATRHELVTFEVLGRLILVQASAALADFATADGHARAADALGERHELPLVSVFTEWYAALRLAAAEREREAESAYRTAAVRLPGTGMRGVEHGLLPLALLCLRVHRGQSDMDDVDFGPYEPWARPVLLLASGRRAEAAIAAREIPDSPRDLLYEARTCLTAVAALGVGDKALARRTYDALLPAVGELAGAGSGLVTLGPVARHLADLADALDLPDTAEKHRAQARELSARTRAEPPPR</sequence>
<evidence type="ECO:0000256" key="4">
    <source>
        <dbReference type="ARBA" id="ARBA00023163"/>
    </source>
</evidence>
<accession>A0ABW5GPH4</accession>